<name>A0A2S0HVI6_9FLAO</name>
<dbReference type="RefSeq" id="WP_105215729.1">
    <property type="nucleotide sequence ID" value="NZ_CP027062.1"/>
</dbReference>
<accession>A0A2S0HVI6</accession>
<dbReference type="OrthoDB" id="848221at2"/>
<sequence>MRIYTLVTFLFVCLSVFSQEEFAIRATIVDANSGKPVEYVNIGFEGKGIGTVSASNGSFFLKLNNTLISLETDLVVSSIGYVTERIPFNEWKDWGEPGKYILLQPETTTLDPVVIVAGKREYERLGSETYSLSELGYWTEKDALGGELASRIRIDNERTRLHDLKFHVIRNEADSIKLRINIYRCENNMPGENILRTNIYHTIRKPKGIEIIPLKQHNIVVDNDIVVGIEMIESYGEELYLSVSATPFGGTAYLRERSQSNWDVRWNFGLAFGLLSSYPITPSNP</sequence>
<evidence type="ECO:0000313" key="2">
    <source>
        <dbReference type="EMBL" id="AVI50697.1"/>
    </source>
</evidence>
<feature type="signal peptide" evidence="1">
    <location>
        <begin position="1"/>
        <end position="18"/>
    </location>
</feature>
<dbReference type="EMBL" id="CP027062">
    <property type="protein sequence ID" value="AVI50697.1"/>
    <property type="molecule type" value="Genomic_DNA"/>
</dbReference>
<feature type="chain" id="PRO_5015417182" description="Carboxypeptidase-like regulatory domain-containing protein" evidence="1">
    <location>
        <begin position="19"/>
        <end position="285"/>
    </location>
</feature>
<dbReference type="SUPFAM" id="SSF49464">
    <property type="entry name" value="Carboxypeptidase regulatory domain-like"/>
    <property type="match status" value="1"/>
</dbReference>
<keyword evidence="1" id="KW-0732">Signal</keyword>
<gene>
    <name evidence="2" type="ORF">C5O00_05725</name>
</gene>
<dbReference type="InterPro" id="IPR008969">
    <property type="entry name" value="CarboxyPept-like_regulatory"/>
</dbReference>
<dbReference type="Pfam" id="PF13715">
    <property type="entry name" value="CarbopepD_reg_2"/>
    <property type="match status" value="1"/>
</dbReference>
<proteinExistence type="predicted"/>
<dbReference type="AlphaFoldDB" id="A0A2S0HVI6"/>
<dbReference type="Proteomes" id="UP000238442">
    <property type="component" value="Chromosome"/>
</dbReference>
<protein>
    <recommendedName>
        <fullName evidence="4">Carboxypeptidase-like regulatory domain-containing protein</fullName>
    </recommendedName>
</protein>
<keyword evidence="3" id="KW-1185">Reference proteome</keyword>
<evidence type="ECO:0008006" key="4">
    <source>
        <dbReference type="Google" id="ProtNLM"/>
    </source>
</evidence>
<evidence type="ECO:0000313" key="3">
    <source>
        <dbReference type="Proteomes" id="UP000238442"/>
    </source>
</evidence>
<organism evidence="2 3">
    <name type="scientific">Pukyongia salina</name>
    <dbReference type="NCBI Taxonomy" id="2094025"/>
    <lineage>
        <taxon>Bacteria</taxon>
        <taxon>Pseudomonadati</taxon>
        <taxon>Bacteroidota</taxon>
        <taxon>Flavobacteriia</taxon>
        <taxon>Flavobacteriales</taxon>
        <taxon>Flavobacteriaceae</taxon>
        <taxon>Pukyongia</taxon>
    </lineage>
</organism>
<evidence type="ECO:0000256" key="1">
    <source>
        <dbReference type="SAM" id="SignalP"/>
    </source>
</evidence>
<reference evidence="2 3" key="1">
    <citation type="submission" date="2018-02" db="EMBL/GenBank/DDBJ databases">
        <title>Genomic analysis of the strain RR4-38 isolated from a seawater recirculating aquaculture system.</title>
        <authorList>
            <person name="Kim Y.-S."/>
            <person name="Jang Y.H."/>
            <person name="Kim K.-H."/>
        </authorList>
    </citation>
    <scope>NUCLEOTIDE SEQUENCE [LARGE SCALE GENOMIC DNA]</scope>
    <source>
        <strain evidence="2 3">RR4-38</strain>
    </source>
</reference>
<dbReference type="KEGG" id="aue:C5O00_05725"/>